<dbReference type="EMBL" id="LCTV02000007">
    <property type="protein sequence ID" value="PRQ74070.1"/>
    <property type="molecule type" value="Genomic_DNA"/>
</dbReference>
<dbReference type="AlphaFoldDB" id="A0A2T0A7T4"/>
<feature type="compositionally biased region" description="Acidic residues" evidence="1">
    <location>
        <begin position="83"/>
        <end position="106"/>
    </location>
</feature>
<comment type="caution">
    <text evidence="2">The sequence shown here is derived from an EMBL/GenBank/DDBJ whole genome shotgun (WGS) entry which is preliminary data.</text>
</comment>
<reference evidence="2 3" key="1">
    <citation type="journal article" date="2018" name="Elife">
        <title>Functional genomics of lipid metabolism in the oleaginous yeast Rhodosporidium toruloides.</title>
        <authorList>
            <person name="Coradetti S.T."/>
            <person name="Pinel D."/>
            <person name="Geiselman G."/>
            <person name="Ito M."/>
            <person name="Mondo S."/>
            <person name="Reilly M.C."/>
            <person name="Cheng Y.F."/>
            <person name="Bauer S."/>
            <person name="Grigoriev I."/>
            <person name="Gladden J.M."/>
            <person name="Simmons B.A."/>
            <person name="Brem R."/>
            <person name="Arkin A.P."/>
            <person name="Skerker J.M."/>
        </authorList>
    </citation>
    <scope>NUCLEOTIDE SEQUENCE [LARGE SCALE GENOMIC DNA]</scope>
    <source>
        <strain evidence="2 3">NBRC 0880</strain>
    </source>
</reference>
<evidence type="ECO:0000256" key="1">
    <source>
        <dbReference type="SAM" id="MobiDB-lite"/>
    </source>
</evidence>
<accession>A0A2T0A7T4</accession>
<proteinExistence type="predicted"/>
<evidence type="ECO:0000313" key="2">
    <source>
        <dbReference type="EMBL" id="PRQ74070.1"/>
    </source>
</evidence>
<dbReference type="Proteomes" id="UP000239560">
    <property type="component" value="Unassembled WGS sequence"/>
</dbReference>
<protein>
    <submittedName>
        <fullName evidence="2">Uncharacterized protein</fullName>
    </submittedName>
</protein>
<name>A0A2T0A7T4_RHOTO</name>
<organism evidence="2 3">
    <name type="scientific">Rhodotorula toruloides</name>
    <name type="common">Yeast</name>
    <name type="synonym">Rhodosporidium toruloides</name>
    <dbReference type="NCBI Taxonomy" id="5286"/>
    <lineage>
        <taxon>Eukaryota</taxon>
        <taxon>Fungi</taxon>
        <taxon>Dikarya</taxon>
        <taxon>Basidiomycota</taxon>
        <taxon>Pucciniomycotina</taxon>
        <taxon>Microbotryomycetes</taxon>
        <taxon>Sporidiobolales</taxon>
        <taxon>Sporidiobolaceae</taxon>
        <taxon>Rhodotorula</taxon>
    </lineage>
</organism>
<feature type="region of interest" description="Disordered" evidence="1">
    <location>
        <begin position="1"/>
        <end position="125"/>
    </location>
</feature>
<evidence type="ECO:0000313" key="3">
    <source>
        <dbReference type="Proteomes" id="UP000239560"/>
    </source>
</evidence>
<feature type="region of interest" description="Disordered" evidence="1">
    <location>
        <begin position="154"/>
        <end position="209"/>
    </location>
</feature>
<gene>
    <name evidence="2" type="ORF">AAT19DRAFT_15637</name>
</gene>
<sequence>MSEPLPEAFSTAIAIVKPERASPELPAESSTPAPSIPLADSSSTQRQAEDALPSAQDTLQEPADDRTSATSPSPEVNEREGSAYEEEGDMALDQDDEYEDDSALSDDSEKPRKKGRRPRQIWSAAEDAALWRVKKRLRGPDVPLEEAKRYDWSTLLGPDHFPETKRTLSSAKLRPTPRQAGPRASYPPTLTSQREHTQHDLSSSRPTPSLPHLYNVSEAIASAQMFSSGSASFAASPYAHTQVAGQLTILPAFTPRSYIPINSQHQQTSPFLNELSCLLSPFVACRDLTSFVRALFACGVTGIDVLTDLLLLDDGILDSFLDLVGKQKKLGGVQLAFGKKALQAMRECLGPTE</sequence>
<dbReference type="OrthoDB" id="10006572at2759"/>